<dbReference type="EMBL" id="JASBWV010000002">
    <property type="protein sequence ID" value="KAJ9127606.1"/>
    <property type="molecule type" value="Genomic_DNA"/>
</dbReference>
<name>A0ACC2XW09_9TREE</name>
<accession>A0ACC2XW09</accession>
<evidence type="ECO:0000313" key="1">
    <source>
        <dbReference type="EMBL" id="KAJ9127606.1"/>
    </source>
</evidence>
<proteinExistence type="predicted"/>
<protein>
    <submittedName>
        <fullName evidence="1">Uncharacterized protein</fullName>
    </submittedName>
</protein>
<sequence>MCPSSARFKQPKRHISEQSASAQRKRESKVTDTTASFLDSSDSSSDPCPGLTSTDFEQIHRYPSRTFATGGGAPHRSVLLREMIGEEEYANRNAVTVGFSTTPTKRRPPPLSSDLTIKLLRIEQSQFKWQNNRELHCVKSTSSLGKAGEMGGPCEDCYALTDLPTFRTAISREGGSIKNVHFTPKQYVSPMLRQLFLRHAQIADLFDEEGKESVALRAAELITEKWIDNADFWLASMEATVEVQRRKESGLSQKGLVRSPVLADTMHTLALLSSQAYQKVEKLFFGPTIRSFQQHRAKAPKFHLGLHKDNFINVQNFFDGLDPNEPLTLAVDDTKLLSKFRTYFEPYEKRTYLVGHTGNPIPVMDTDNLQTILDENNLEKGSKIRAYLLSSNMPKVPSYLVAAFVIGSSEKLEDLLPTTLSVLDHLGNVGLLKRLVSVTSDGYIVERNLLDGIKAQDGSRVIRTIPAYGGPFEPIVIESADLDGAPTFFPIDSKHTGKNARNAVDSGARVLVLGS</sequence>
<gene>
    <name evidence="1" type="ORF">QFC24_001016</name>
</gene>
<keyword evidence="2" id="KW-1185">Reference proteome</keyword>
<reference evidence="1" key="1">
    <citation type="submission" date="2023-04" db="EMBL/GenBank/DDBJ databases">
        <title>Draft Genome sequencing of Naganishia species isolated from polar environments using Oxford Nanopore Technology.</title>
        <authorList>
            <person name="Leo P."/>
            <person name="Venkateswaran K."/>
        </authorList>
    </citation>
    <scope>NUCLEOTIDE SEQUENCE</scope>
    <source>
        <strain evidence="1">DBVPG 5303</strain>
    </source>
</reference>
<organism evidence="1 2">
    <name type="scientific">Naganishia onofrii</name>
    <dbReference type="NCBI Taxonomy" id="1851511"/>
    <lineage>
        <taxon>Eukaryota</taxon>
        <taxon>Fungi</taxon>
        <taxon>Dikarya</taxon>
        <taxon>Basidiomycota</taxon>
        <taxon>Agaricomycotina</taxon>
        <taxon>Tremellomycetes</taxon>
        <taxon>Filobasidiales</taxon>
        <taxon>Filobasidiaceae</taxon>
        <taxon>Naganishia</taxon>
    </lineage>
</organism>
<evidence type="ECO:0000313" key="2">
    <source>
        <dbReference type="Proteomes" id="UP001234202"/>
    </source>
</evidence>
<comment type="caution">
    <text evidence="1">The sequence shown here is derived from an EMBL/GenBank/DDBJ whole genome shotgun (WGS) entry which is preliminary data.</text>
</comment>
<dbReference type="Proteomes" id="UP001234202">
    <property type="component" value="Unassembled WGS sequence"/>
</dbReference>